<feature type="compositionally biased region" description="Basic and acidic residues" evidence="1">
    <location>
        <begin position="52"/>
        <end position="66"/>
    </location>
</feature>
<keyword evidence="3" id="KW-1185">Reference proteome</keyword>
<evidence type="ECO:0000313" key="2">
    <source>
        <dbReference type="EMBL" id="TKR80475.1"/>
    </source>
</evidence>
<feature type="compositionally biased region" description="Basic and acidic residues" evidence="1">
    <location>
        <begin position="1"/>
        <end position="18"/>
    </location>
</feature>
<reference evidence="2 3" key="2">
    <citation type="journal article" date="2019" name="G3 (Bethesda)">
        <title>Hybrid Assembly of the Genome of the Entomopathogenic Nematode Steinernema carpocapsae Identifies the X-Chromosome.</title>
        <authorList>
            <person name="Serra L."/>
            <person name="Macchietto M."/>
            <person name="Macias-Munoz A."/>
            <person name="McGill C.J."/>
            <person name="Rodriguez I.M."/>
            <person name="Rodriguez B."/>
            <person name="Murad R."/>
            <person name="Mortazavi A."/>
        </authorList>
    </citation>
    <scope>NUCLEOTIDE SEQUENCE [LARGE SCALE GENOMIC DNA]</scope>
    <source>
        <strain evidence="2 3">ALL</strain>
    </source>
</reference>
<evidence type="ECO:0000313" key="3">
    <source>
        <dbReference type="Proteomes" id="UP000298663"/>
    </source>
</evidence>
<proteinExistence type="predicted"/>
<organism evidence="2 3">
    <name type="scientific">Steinernema carpocapsae</name>
    <name type="common">Entomopathogenic nematode</name>
    <dbReference type="NCBI Taxonomy" id="34508"/>
    <lineage>
        <taxon>Eukaryota</taxon>
        <taxon>Metazoa</taxon>
        <taxon>Ecdysozoa</taxon>
        <taxon>Nematoda</taxon>
        <taxon>Chromadorea</taxon>
        <taxon>Rhabditida</taxon>
        <taxon>Tylenchina</taxon>
        <taxon>Panagrolaimomorpha</taxon>
        <taxon>Strongyloidoidea</taxon>
        <taxon>Steinernematidae</taxon>
        <taxon>Steinernema</taxon>
    </lineage>
</organism>
<sequence>MRKTEEQLTEDRRRKADLRNLPTSAQRKKSHGRRCEVVLTAEARPQSLTLENAEKTSRSRSSDRERRHSRRDRSPRRLLKFTWT</sequence>
<comment type="caution">
    <text evidence="2">The sequence shown here is derived from an EMBL/GenBank/DDBJ whole genome shotgun (WGS) entry which is preliminary data.</text>
</comment>
<gene>
    <name evidence="2" type="ORF">L596_014545</name>
</gene>
<reference evidence="2 3" key="1">
    <citation type="journal article" date="2015" name="Genome Biol.">
        <title>Comparative genomics of Steinernema reveals deeply conserved gene regulatory networks.</title>
        <authorList>
            <person name="Dillman A.R."/>
            <person name="Macchietto M."/>
            <person name="Porter C.F."/>
            <person name="Rogers A."/>
            <person name="Williams B."/>
            <person name="Antoshechkin I."/>
            <person name="Lee M.M."/>
            <person name="Goodwin Z."/>
            <person name="Lu X."/>
            <person name="Lewis E.E."/>
            <person name="Goodrich-Blair H."/>
            <person name="Stock S.P."/>
            <person name="Adams B.J."/>
            <person name="Sternberg P.W."/>
            <person name="Mortazavi A."/>
        </authorList>
    </citation>
    <scope>NUCLEOTIDE SEQUENCE [LARGE SCALE GENOMIC DNA]</scope>
    <source>
        <strain evidence="2 3">ALL</strain>
    </source>
</reference>
<feature type="region of interest" description="Disordered" evidence="1">
    <location>
        <begin position="1"/>
        <end position="84"/>
    </location>
</feature>
<dbReference type="Proteomes" id="UP000298663">
    <property type="component" value="Unassembled WGS sequence"/>
</dbReference>
<protein>
    <submittedName>
        <fullName evidence="2">Uncharacterized protein</fullName>
    </submittedName>
</protein>
<dbReference type="AlphaFoldDB" id="A0A4V6A2V1"/>
<dbReference type="EMBL" id="AZBU02000004">
    <property type="protein sequence ID" value="TKR80475.1"/>
    <property type="molecule type" value="Genomic_DNA"/>
</dbReference>
<evidence type="ECO:0000256" key="1">
    <source>
        <dbReference type="SAM" id="MobiDB-lite"/>
    </source>
</evidence>
<name>A0A4V6A2V1_STECR</name>
<feature type="compositionally biased region" description="Basic residues" evidence="1">
    <location>
        <begin position="67"/>
        <end position="84"/>
    </location>
</feature>
<accession>A0A4V6A2V1</accession>